<dbReference type="InterPro" id="IPR011712">
    <property type="entry name" value="Sig_transdc_His_kin_sub3_dim/P"/>
</dbReference>
<dbReference type="Gene3D" id="1.20.5.1930">
    <property type="match status" value="1"/>
</dbReference>
<dbReference type="Gene3D" id="3.30.565.10">
    <property type="entry name" value="Histidine kinase-like ATPase, C-terminal domain"/>
    <property type="match status" value="1"/>
</dbReference>
<dbReference type="RefSeq" id="WP_054535834.1">
    <property type="nucleotide sequence ID" value="NZ_LGKP01000025.1"/>
</dbReference>
<keyword evidence="7" id="KW-1185">Reference proteome</keyword>
<dbReference type="SUPFAM" id="SSF55781">
    <property type="entry name" value="GAF domain-like"/>
    <property type="match status" value="1"/>
</dbReference>
<dbReference type="Proteomes" id="UP000050277">
    <property type="component" value="Unassembled WGS sequence"/>
</dbReference>
<dbReference type="PANTHER" id="PTHR24421">
    <property type="entry name" value="NITRATE/NITRITE SENSOR PROTEIN NARX-RELATED"/>
    <property type="match status" value="1"/>
</dbReference>
<gene>
    <name evidence="6" type="ORF">SE18_17995</name>
</gene>
<evidence type="ECO:0000256" key="2">
    <source>
        <dbReference type="ARBA" id="ARBA00022777"/>
    </source>
</evidence>
<dbReference type="GO" id="GO:0000155">
    <property type="term" value="F:phosphorelay sensor kinase activity"/>
    <property type="evidence" value="ECO:0007669"/>
    <property type="project" value="InterPro"/>
</dbReference>
<proteinExistence type="predicted"/>
<protein>
    <recommendedName>
        <fullName evidence="5">Histidine kinase domain-containing protein</fullName>
    </recommendedName>
</protein>
<evidence type="ECO:0000256" key="1">
    <source>
        <dbReference type="ARBA" id="ARBA00022679"/>
    </source>
</evidence>
<dbReference type="InterPro" id="IPR036890">
    <property type="entry name" value="HATPase_C_sf"/>
</dbReference>
<dbReference type="Pfam" id="PF07730">
    <property type="entry name" value="HisKA_3"/>
    <property type="match status" value="1"/>
</dbReference>
<name>A0A0P6Y8V5_9CHLR</name>
<dbReference type="InterPro" id="IPR050482">
    <property type="entry name" value="Sensor_HK_TwoCompSys"/>
</dbReference>
<keyword evidence="1" id="KW-0808">Transferase</keyword>
<comment type="caution">
    <text evidence="6">The sequence shown here is derived from an EMBL/GenBank/DDBJ whole genome shotgun (WGS) entry which is preliminary data.</text>
</comment>
<keyword evidence="3" id="KW-0902">Two-component regulatory system</keyword>
<dbReference type="InterPro" id="IPR005467">
    <property type="entry name" value="His_kinase_dom"/>
</dbReference>
<evidence type="ECO:0000313" key="7">
    <source>
        <dbReference type="Proteomes" id="UP000050277"/>
    </source>
</evidence>
<dbReference type="OrthoDB" id="144293at2"/>
<accession>A0A0P6Y8V5</accession>
<dbReference type="STRING" id="70996.SE18_17995"/>
<feature type="transmembrane region" description="Helical" evidence="4">
    <location>
        <begin position="155"/>
        <end position="174"/>
    </location>
</feature>
<dbReference type="SUPFAM" id="SSF55874">
    <property type="entry name" value="ATPase domain of HSP90 chaperone/DNA topoisomerase II/histidine kinase"/>
    <property type="match status" value="1"/>
</dbReference>
<dbReference type="InterPro" id="IPR029016">
    <property type="entry name" value="GAF-like_dom_sf"/>
</dbReference>
<dbReference type="EMBL" id="LGKP01000025">
    <property type="protein sequence ID" value="KPL85510.1"/>
    <property type="molecule type" value="Genomic_DNA"/>
</dbReference>
<evidence type="ECO:0000256" key="3">
    <source>
        <dbReference type="ARBA" id="ARBA00023012"/>
    </source>
</evidence>
<feature type="transmembrane region" description="Helical" evidence="4">
    <location>
        <begin position="49"/>
        <end position="66"/>
    </location>
</feature>
<feature type="transmembrane region" description="Helical" evidence="4">
    <location>
        <begin position="86"/>
        <end position="105"/>
    </location>
</feature>
<evidence type="ECO:0000259" key="5">
    <source>
        <dbReference type="PROSITE" id="PS50109"/>
    </source>
</evidence>
<evidence type="ECO:0000256" key="4">
    <source>
        <dbReference type="SAM" id="Phobius"/>
    </source>
</evidence>
<evidence type="ECO:0000313" key="6">
    <source>
        <dbReference type="EMBL" id="KPL85510.1"/>
    </source>
</evidence>
<feature type="domain" description="Histidine kinase" evidence="5">
    <location>
        <begin position="427"/>
        <end position="517"/>
    </location>
</feature>
<reference evidence="6 7" key="1">
    <citation type="submission" date="2015-07" db="EMBL/GenBank/DDBJ databases">
        <title>Whole genome sequence of Herpetosiphon geysericola DSM 7119.</title>
        <authorList>
            <person name="Hemp J."/>
            <person name="Ward L.M."/>
            <person name="Pace L.A."/>
            <person name="Fischer W.W."/>
        </authorList>
    </citation>
    <scope>NUCLEOTIDE SEQUENCE [LARGE SCALE GENOMIC DNA]</scope>
    <source>
        <strain evidence="6 7">DSM 7119</strain>
    </source>
</reference>
<dbReference type="GO" id="GO:0046983">
    <property type="term" value="F:protein dimerization activity"/>
    <property type="evidence" value="ECO:0007669"/>
    <property type="project" value="InterPro"/>
</dbReference>
<dbReference type="GO" id="GO:0016020">
    <property type="term" value="C:membrane"/>
    <property type="evidence" value="ECO:0007669"/>
    <property type="project" value="InterPro"/>
</dbReference>
<dbReference type="Gene3D" id="3.30.450.40">
    <property type="match status" value="1"/>
</dbReference>
<keyword evidence="4" id="KW-1133">Transmembrane helix</keyword>
<dbReference type="PROSITE" id="PS50109">
    <property type="entry name" value="HIS_KIN"/>
    <property type="match status" value="1"/>
</dbReference>
<keyword evidence="4" id="KW-0472">Membrane</keyword>
<feature type="transmembrane region" description="Helical" evidence="4">
    <location>
        <begin position="23"/>
        <end position="43"/>
    </location>
</feature>
<sequence>MMLPESTTTDQQTQQDRIHGQSLSWSGIIAGLVACIVPLIIGMTNGSLYGWRLGVYLIAGSCYFLLKRVFWAETPFCLRMRRYPQLLISVVFGLAALMQLISGDFTTQPIAFMVPMVFIAGTYPLPKTLVIAGFISILMSACFILAGLPLNSMGFSGLSSQIVLLLFVTLFGYVTNQSVLTRHQVEQLAQELAQERDYLRQLSAITAALSSEVALGRVLAQVAEAGRTLANAQAVTVALREDHEWRIATSIGSPEPNQHSLEIALHAKGEAIGRLTCWSAEPANAALRQALQPFADAAALAIYNAQLYEQARFSATLAERNRLARDFHDTLAQQLTGLRLQIEAGMRNLHQPEKAQIRLQKAYDLALAALHDLRRSVWNLSAPAIDGRVLNDVLAELVDTFHQRTNIESQYSHDGQALNLPSEMAIQVLRVVNEALSNVEKHAQAQHVAIRSTVAAGQLQITVSDDGQGFELATVQQTASGGFGLTSMRERTQLIHGTLSIQSQPTAGTLLTLCLPL</sequence>
<dbReference type="CDD" id="cd16917">
    <property type="entry name" value="HATPase_UhpB-NarQ-NarX-like"/>
    <property type="match status" value="1"/>
</dbReference>
<dbReference type="AlphaFoldDB" id="A0A0P6Y8V5"/>
<dbReference type="InterPro" id="IPR003594">
    <property type="entry name" value="HATPase_dom"/>
</dbReference>
<keyword evidence="4" id="KW-0812">Transmembrane</keyword>
<feature type="transmembrane region" description="Helical" evidence="4">
    <location>
        <begin position="125"/>
        <end position="148"/>
    </location>
</feature>
<dbReference type="SMART" id="SM00387">
    <property type="entry name" value="HATPase_c"/>
    <property type="match status" value="1"/>
</dbReference>
<organism evidence="6 7">
    <name type="scientific">Herpetosiphon geysericola</name>
    <dbReference type="NCBI Taxonomy" id="70996"/>
    <lineage>
        <taxon>Bacteria</taxon>
        <taxon>Bacillati</taxon>
        <taxon>Chloroflexota</taxon>
        <taxon>Chloroflexia</taxon>
        <taxon>Herpetosiphonales</taxon>
        <taxon>Herpetosiphonaceae</taxon>
        <taxon>Herpetosiphon</taxon>
    </lineage>
</organism>
<keyword evidence="2" id="KW-0418">Kinase</keyword>
<dbReference type="Pfam" id="PF02518">
    <property type="entry name" value="HATPase_c"/>
    <property type="match status" value="1"/>
</dbReference>